<keyword evidence="7 10" id="KW-0697">Rotamase</keyword>
<dbReference type="Gene3D" id="3.90.550.10">
    <property type="entry name" value="Spore Coat Polysaccharide Biosynthesis Protein SpsA, Chain A"/>
    <property type="match status" value="1"/>
</dbReference>
<evidence type="ECO:0000313" key="13">
    <source>
        <dbReference type="EMBL" id="GAX17466.1"/>
    </source>
</evidence>
<evidence type="ECO:0000313" key="14">
    <source>
        <dbReference type="Proteomes" id="UP000198406"/>
    </source>
</evidence>
<dbReference type="InParanoid" id="A0A1Z5JUB9"/>
<evidence type="ECO:0000256" key="6">
    <source>
        <dbReference type="ARBA" id="ARBA00022679"/>
    </source>
</evidence>
<keyword evidence="8 11" id="KW-0472">Membrane</keyword>
<evidence type="ECO:0000256" key="11">
    <source>
        <dbReference type="SAM" id="Phobius"/>
    </source>
</evidence>
<evidence type="ECO:0000256" key="9">
    <source>
        <dbReference type="ARBA" id="ARBA00023235"/>
    </source>
</evidence>
<comment type="catalytic activity">
    <reaction evidence="1 10">
        <text>[protein]-peptidylproline (omega=180) = [protein]-peptidylproline (omega=0)</text>
        <dbReference type="Rhea" id="RHEA:16237"/>
        <dbReference type="Rhea" id="RHEA-COMP:10747"/>
        <dbReference type="Rhea" id="RHEA-COMP:10748"/>
        <dbReference type="ChEBI" id="CHEBI:83833"/>
        <dbReference type="ChEBI" id="CHEBI:83834"/>
        <dbReference type="EC" id="5.2.1.8"/>
    </reaction>
</comment>
<dbReference type="AlphaFoldDB" id="A0A1Z5JUB9"/>
<dbReference type="InterPro" id="IPR001179">
    <property type="entry name" value="PPIase_FKBP_dom"/>
</dbReference>
<dbReference type="Proteomes" id="UP000198406">
    <property type="component" value="Unassembled WGS sequence"/>
</dbReference>
<dbReference type="OrthoDB" id="43878at2759"/>
<dbReference type="Gene3D" id="3.10.50.40">
    <property type="match status" value="1"/>
</dbReference>
<name>A0A1Z5JUB9_FISSO</name>
<evidence type="ECO:0000256" key="4">
    <source>
        <dbReference type="ARBA" id="ARBA00022475"/>
    </source>
</evidence>
<feature type="domain" description="PPIase FKBP-type" evidence="12">
    <location>
        <begin position="549"/>
        <end position="640"/>
    </location>
</feature>
<reference evidence="13 14" key="1">
    <citation type="journal article" date="2015" name="Plant Cell">
        <title>Oil accumulation by the oleaginous diatom Fistulifera solaris as revealed by the genome and transcriptome.</title>
        <authorList>
            <person name="Tanaka T."/>
            <person name="Maeda Y."/>
            <person name="Veluchamy A."/>
            <person name="Tanaka M."/>
            <person name="Abida H."/>
            <person name="Marechal E."/>
            <person name="Bowler C."/>
            <person name="Muto M."/>
            <person name="Sunaga Y."/>
            <person name="Tanaka M."/>
            <person name="Yoshino T."/>
            <person name="Taniguchi T."/>
            <person name="Fukuda Y."/>
            <person name="Nemoto M."/>
            <person name="Matsumoto M."/>
            <person name="Wong P.S."/>
            <person name="Aburatani S."/>
            <person name="Fujibuchi W."/>
        </authorList>
    </citation>
    <scope>NUCLEOTIDE SEQUENCE [LARGE SCALE GENOMIC DNA]</scope>
    <source>
        <strain evidence="13 14">JPCC DA0580</strain>
    </source>
</reference>
<evidence type="ECO:0000256" key="10">
    <source>
        <dbReference type="PROSITE-ProRule" id="PRU00277"/>
    </source>
</evidence>
<dbReference type="Pfam" id="PF00254">
    <property type="entry name" value="FKBP_C"/>
    <property type="match status" value="1"/>
</dbReference>
<dbReference type="SUPFAM" id="SSF53448">
    <property type="entry name" value="Nucleotide-diphospho-sugar transferases"/>
    <property type="match status" value="1"/>
</dbReference>
<evidence type="ECO:0000256" key="2">
    <source>
        <dbReference type="ARBA" id="ARBA00004236"/>
    </source>
</evidence>
<dbReference type="FunFam" id="3.10.50.40:FF:000006">
    <property type="entry name" value="Peptidyl-prolyl cis-trans isomerase"/>
    <property type="match status" value="1"/>
</dbReference>
<dbReference type="SUPFAM" id="SSF54534">
    <property type="entry name" value="FKBP-like"/>
    <property type="match status" value="1"/>
</dbReference>
<comment type="caution">
    <text evidence="13">The sequence shown here is derived from an EMBL/GenBank/DDBJ whole genome shotgun (WGS) entry which is preliminary data.</text>
</comment>
<keyword evidence="14" id="KW-1185">Reference proteome</keyword>
<dbReference type="PANTHER" id="PTHR43646:SF2">
    <property type="entry name" value="GLYCOSYLTRANSFERASE 2-LIKE DOMAIN-CONTAINING PROTEIN"/>
    <property type="match status" value="1"/>
</dbReference>
<dbReference type="InterPro" id="IPR001173">
    <property type="entry name" value="Glyco_trans_2-like"/>
</dbReference>
<accession>A0A1Z5JUB9</accession>
<sequence>MTINKSEDKIDHFLDFLRGHRLPNIVEGIASWIIYAAFISFYTVSYLLSKPQKASSVSLVTLARNGPDVDVTDEAVSRLYNIPDRDLITTIRSDESLRRLASQFMLQTPTTVAAQKLQERLDAVWLDLLPLPSLIEDEDDASFQYTISLILPAYRESGAAVTQTLRKCYRNTAQPSTIQVVVVNAGHCPDLETECRACQSLFGALQIVQYDGKGGRGPSMNRGATHAQGKYLTFLHSDTLLPQQWDQRLVEKMQERRDGSVVHACTFTFGHNLAGIAPKEVPWGLTVNRICGNFRARFLKLPYGDHVLSFPSTYFRFVGGFPEQPLMEDYVMMDLLRRRAALLPERLGFIFPPGAQCSIRRWQTLGVVYVTLVNALVVYRYKNGYWHANKSEKIPDRNHREKVVRERSVRDCGRNVIRVVSTQKRSPKDAAICCVLASFTFTMLPLHPPRSPLTRLLLTARRCFLHIMNLKYTALLVAGLCAGTIAYSTTRTDRRSFLSQAVVGASSIGATTVISTPAFAAEDDGFITTDSGLKYKVIKEGTGGIPAPGQTVKAHYTGWLDGFDSPKKFDSSRDRGRPFTFPVGAGRVIRGWDECFSTMSVGERRQIIIPPRLGYGDRGAGGLIPGGATLYFDVELLGLL</sequence>
<dbReference type="EMBL" id="BDSP01000117">
    <property type="protein sequence ID" value="GAX17466.1"/>
    <property type="molecule type" value="Genomic_DNA"/>
</dbReference>
<keyword evidence="11" id="KW-0812">Transmembrane</keyword>
<keyword evidence="9 10" id="KW-0413">Isomerase</keyword>
<keyword evidence="6" id="KW-0808">Transferase</keyword>
<feature type="transmembrane region" description="Helical" evidence="11">
    <location>
        <begin position="29"/>
        <end position="48"/>
    </location>
</feature>
<evidence type="ECO:0000256" key="7">
    <source>
        <dbReference type="ARBA" id="ARBA00023110"/>
    </source>
</evidence>
<evidence type="ECO:0000256" key="5">
    <source>
        <dbReference type="ARBA" id="ARBA00022676"/>
    </source>
</evidence>
<organism evidence="13 14">
    <name type="scientific">Fistulifera solaris</name>
    <name type="common">Oleaginous diatom</name>
    <dbReference type="NCBI Taxonomy" id="1519565"/>
    <lineage>
        <taxon>Eukaryota</taxon>
        <taxon>Sar</taxon>
        <taxon>Stramenopiles</taxon>
        <taxon>Ochrophyta</taxon>
        <taxon>Bacillariophyta</taxon>
        <taxon>Bacillariophyceae</taxon>
        <taxon>Bacillariophycidae</taxon>
        <taxon>Naviculales</taxon>
        <taxon>Naviculaceae</taxon>
        <taxon>Fistulifera</taxon>
    </lineage>
</organism>
<dbReference type="PROSITE" id="PS50059">
    <property type="entry name" value="FKBP_PPIASE"/>
    <property type="match status" value="1"/>
</dbReference>
<dbReference type="PANTHER" id="PTHR43646">
    <property type="entry name" value="GLYCOSYLTRANSFERASE"/>
    <property type="match status" value="1"/>
</dbReference>
<dbReference type="InterPro" id="IPR046357">
    <property type="entry name" value="PPIase_dom_sf"/>
</dbReference>
<keyword evidence="5" id="KW-0328">Glycosyltransferase</keyword>
<gene>
    <name evidence="13" type="ORF">FisN_5Hh117</name>
</gene>
<protein>
    <recommendedName>
        <fullName evidence="3 10">peptidylprolyl isomerase</fullName>
        <ecNumber evidence="3 10">5.2.1.8</ecNumber>
    </recommendedName>
</protein>
<dbReference type="EC" id="5.2.1.8" evidence="3 10"/>
<evidence type="ECO:0000256" key="3">
    <source>
        <dbReference type="ARBA" id="ARBA00013194"/>
    </source>
</evidence>
<dbReference type="GO" id="GO:0016757">
    <property type="term" value="F:glycosyltransferase activity"/>
    <property type="evidence" value="ECO:0007669"/>
    <property type="project" value="UniProtKB-KW"/>
</dbReference>
<proteinExistence type="predicted"/>
<keyword evidence="11" id="KW-1133">Transmembrane helix</keyword>
<evidence type="ECO:0000256" key="1">
    <source>
        <dbReference type="ARBA" id="ARBA00000971"/>
    </source>
</evidence>
<dbReference type="GO" id="GO:0005886">
    <property type="term" value="C:plasma membrane"/>
    <property type="evidence" value="ECO:0007669"/>
    <property type="project" value="UniProtKB-SubCell"/>
</dbReference>
<comment type="subcellular location">
    <subcellularLocation>
        <location evidence="2">Cell membrane</location>
    </subcellularLocation>
</comment>
<evidence type="ECO:0000256" key="8">
    <source>
        <dbReference type="ARBA" id="ARBA00023136"/>
    </source>
</evidence>
<keyword evidence="4" id="KW-1003">Cell membrane</keyword>
<evidence type="ECO:0000259" key="12">
    <source>
        <dbReference type="PROSITE" id="PS50059"/>
    </source>
</evidence>
<dbReference type="Pfam" id="PF00535">
    <property type="entry name" value="Glycos_transf_2"/>
    <property type="match status" value="1"/>
</dbReference>
<dbReference type="GO" id="GO:0003755">
    <property type="term" value="F:peptidyl-prolyl cis-trans isomerase activity"/>
    <property type="evidence" value="ECO:0007669"/>
    <property type="project" value="UniProtKB-KW"/>
</dbReference>
<dbReference type="InterPro" id="IPR029044">
    <property type="entry name" value="Nucleotide-diphossugar_trans"/>
</dbReference>